<dbReference type="InterPro" id="IPR020568">
    <property type="entry name" value="Ribosomal_Su5_D2-typ_SF"/>
</dbReference>
<dbReference type="GO" id="GO:0005525">
    <property type="term" value="F:GTP binding"/>
    <property type="evidence" value="ECO:0007669"/>
    <property type="project" value="UniProtKB-KW"/>
</dbReference>
<reference evidence="8 9" key="1">
    <citation type="submission" date="2017-10" db="EMBL/GenBank/DDBJ databases">
        <title>Sedimentibacterium mangrovi gen. nov., sp. nov., a novel member of family Phyllobacteriacea isolated from mangrove sediment.</title>
        <authorList>
            <person name="Liao H."/>
            <person name="Tian Y."/>
        </authorList>
    </citation>
    <scope>NUCLEOTIDE SEQUENCE [LARGE SCALE GENOMIC DNA]</scope>
    <source>
        <strain evidence="8 9">X9-2-2</strain>
    </source>
</reference>
<dbReference type="CDD" id="cd04170">
    <property type="entry name" value="EF-G_bact"/>
    <property type="match status" value="1"/>
</dbReference>
<evidence type="ECO:0000313" key="8">
    <source>
        <dbReference type="EMBL" id="PHP64866.1"/>
    </source>
</evidence>
<comment type="function">
    <text evidence="6">Catalyzes the GTP-dependent ribosomal translocation step during translation elongation. During this step, the ribosome changes from the pre-translocational (PRE) to the post-translocational (POST) state as the newly formed A-site-bound peptidyl-tRNA and P-site-bound deacylated tRNA move to the P and E sites, respectively. Catalyzes the coordinated movement of the two tRNA molecules, the mRNA and conformational changes in the ribosome.</text>
</comment>
<dbReference type="Pfam" id="PF22042">
    <property type="entry name" value="EF-G_D2"/>
    <property type="match status" value="1"/>
</dbReference>
<keyword evidence="3 8" id="KW-0251">Elongation factor</keyword>
<dbReference type="Gene3D" id="2.40.30.10">
    <property type="entry name" value="Translation factors"/>
    <property type="match status" value="1"/>
</dbReference>
<dbReference type="InterPro" id="IPR035649">
    <property type="entry name" value="EFG_V"/>
</dbReference>
<dbReference type="GO" id="GO:0003746">
    <property type="term" value="F:translation elongation factor activity"/>
    <property type="evidence" value="ECO:0007669"/>
    <property type="project" value="UniProtKB-KW"/>
</dbReference>
<dbReference type="SUPFAM" id="SSF54980">
    <property type="entry name" value="EF-G C-terminal domain-like"/>
    <property type="match status" value="2"/>
</dbReference>
<sequence length="686" mass="73276">MGERAGSRRKGPKCIAICGPFASGKTTLLESILERTGAIQRAAETGSGHTVSDHSAEAQAHAMSVEAVAATTTFMDEDITFIDCPGSVEFASEAEAVLAGCDAAVVVAEADEKKIPALQLVLKRLDELGVPRILFLNKIDTATMRVRDTVALLQPASNRPLLLRQIPIWKNGIAIGAIDLALERAYVWREHAVSEQTDIPTEEKSREIDARFSMLETLADHDDALMEQLLEEIEPPTDEVFDDLTADLRSGHVVPVLIGSAAHGNGVHRLLKALRHDAPDVSDTCQRLGIEPDGPALAHVMKTVHTPHGGKLSVARILRGTLNDGAEVTASSGRDARVSGIYRMLGKNQGKVSSTALGDTVALGKLEGVATGEALLAGKQAPAALALPGRPQPVHAIAIRARDHKDDVKLSTALAKLAEEDPSLDIAQSPGTGETILGGQGEMHLRVTLERLAGKYQAQVESAEPPVPYQETIRKPVQERGRHKKQSGGHGQFGDVVLEIKPLPRGSGFQFTDTISGGVVPKQYIPSVETGIRDYVTCGPLGLPVVDLAVNLSDGSYHSVDSSDMAFQMAAKLAMREAMPKASPVLLEPVMKVRIFTPSDATAKITAIIPQRRGQILGYDARPDWDGWDVVEATMPQSGLTGLIIELRSLTSGVASYEAEFDHMAELTGRAADEALATIRDRSKAA</sequence>
<dbReference type="RefSeq" id="WP_099308546.1">
    <property type="nucleotide sequence ID" value="NZ_PDVP01000021.1"/>
</dbReference>
<keyword evidence="5" id="KW-0342">GTP-binding</keyword>
<dbReference type="Pfam" id="PF00679">
    <property type="entry name" value="EFG_C"/>
    <property type="match status" value="1"/>
</dbReference>
<name>A0A2G1QH78_9HYPH</name>
<dbReference type="InterPro" id="IPR014721">
    <property type="entry name" value="Ribsml_uS5_D2-typ_fold_subgr"/>
</dbReference>
<dbReference type="InterPro" id="IPR035647">
    <property type="entry name" value="EFG_III/V"/>
</dbReference>
<evidence type="ECO:0000313" key="9">
    <source>
        <dbReference type="Proteomes" id="UP000221168"/>
    </source>
</evidence>
<dbReference type="SUPFAM" id="SSF52540">
    <property type="entry name" value="P-loop containing nucleoside triphosphate hydrolases"/>
    <property type="match status" value="1"/>
</dbReference>
<dbReference type="InterPro" id="IPR047872">
    <property type="entry name" value="EFG_IV"/>
</dbReference>
<dbReference type="GO" id="GO:0003924">
    <property type="term" value="F:GTPase activity"/>
    <property type="evidence" value="ECO:0007669"/>
    <property type="project" value="InterPro"/>
</dbReference>
<evidence type="ECO:0000256" key="2">
    <source>
        <dbReference type="ARBA" id="ARBA00022741"/>
    </source>
</evidence>
<dbReference type="AlphaFoldDB" id="A0A2G1QH78"/>
<dbReference type="CDD" id="cd01434">
    <property type="entry name" value="EFG_mtEFG1_IV"/>
    <property type="match status" value="1"/>
</dbReference>
<keyword evidence="2" id="KW-0547">Nucleotide-binding</keyword>
<keyword evidence="4" id="KW-0648">Protein biosynthesis</keyword>
<gene>
    <name evidence="8" type="ORF">CSC94_22020</name>
</gene>
<evidence type="ECO:0000256" key="1">
    <source>
        <dbReference type="ARBA" id="ARBA00017872"/>
    </source>
</evidence>
<dbReference type="NCBIfam" id="NF009891">
    <property type="entry name" value="PRK13351.1-1"/>
    <property type="match status" value="1"/>
</dbReference>
<evidence type="ECO:0000259" key="7">
    <source>
        <dbReference type="PROSITE" id="PS51722"/>
    </source>
</evidence>
<evidence type="ECO:0000256" key="5">
    <source>
        <dbReference type="ARBA" id="ARBA00023134"/>
    </source>
</evidence>
<dbReference type="Proteomes" id="UP000221168">
    <property type="component" value="Unassembled WGS sequence"/>
</dbReference>
<dbReference type="Gene3D" id="3.30.70.240">
    <property type="match status" value="1"/>
</dbReference>
<evidence type="ECO:0000256" key="3">
    <source>
        <dbReference type="ARBA" id="ARBA00022768"/>
    </source>
</evidence>
<dbReference type="GO" id="GO:0097216">
    <property type="term" value="F:guanosine tetraphosphate binding"/>
    <property type="evidence" value="ECO:0007669"/>
    <property type="project" value="UniProtKB-ARBA"/>
</dbReference>
<dbReference type="SUPFAM" id="SSF54211">
    <property type="entry name" value="Ribosomal protein S5 domain 2-like"/>
    <property type="match status" value="1"/>
</dbReference>
<accession>A0A2G1QH78</accession>
<dbReference type="Pfam" id="PF14492">
    <property type="entry name" value="EFG_III"/>
    <property type="match status" value="1"/>
</dbReference>
<organism evidence="8 9">
    <name type="scientific">Zhengella mangrovi</name>
    <dbReference type="NCBI Taxonomy" id="1982044"/>
    <lineage>
        <taxon>Bacteria</taxon>
        <taxon>Pseudomonadati</taxon>
        <taxon>Pseudomonadota</taxon>
        <taxon>Alphaproteobacteria</taxon>
        <taxon>Hyphomicrobiales</taxon>
        <taxon>Notoacmeibacteraceae</taxon>
        <taxon>Zhengella</taxon>
    </lineage>
</organism>
<dbReference type="CDD" id="cd03713">
    <property type="entry name" value="EFG_mtEFG_C"/>
    <property type="match status" value="1"/>
</dbReference>
<dbReference type="CDD" id="cd16262">
    <property type="entry name" value="EFG_III"/>
    <property type="match status" value="1"/>
</dbReference>
<dbReference type="FunFam" id="3.30.230.10:FF:000003">
    <property type="entry name" value="Elongation factor G"/>
    <property type="match status" value="1"/>
</dbReference>
<dbReference type="InterPro" id="IPR005517">
    <property type="entry name" value="Transl_elong_EFG/EF2_IV"/>
</dbReference>
<dbReference type="PANTHER" id="PTHR43261">
    <property type="entry name" value="TRANSLATION ELONGATION FACTOR G-RELATED"/>
    <property type="match status" value="1"/>
</dbReference>
<dbReference type="InterPro" id="IPR009000">
    <property type="entry name" value="Transl_B-barrel_sf"/>
</dbReference>
<dbReference type="InterPro" id="IPR027417">
    <property type="entry name" value="P-loop_NTPase"/>
</dbReference>
<dbReference type="Gene3D" id="3.40.50.300">
    <property type="entry name" value="P-loop containing nucleotide triphosphate hydrolases"/>
    <property type="match status" value="1"/>
</dbReference>
<dbReference type="OrthoDB" id="9802948at2"/>
<dbReference type="Gene3D" id="3.30.70.870">
    <property type="entry name" value="Elongation Factor G (Translational Gtpase), domain 3"/>
    <property type="match status" value="1"/>
</dbReference>
<protein>
    <recommendedName>
        <fullName evidence="1">Elongation factor G</fullName>
    </recommendedName>
</protein>
<dbReference type="InterPro" id="IPR000640">
    <property type="entry name" value="EFG_V-like"/>
</dbReference>
<dbReference type="Gene3D" id="3.30.230.10">
    <property type="match status" value="1"/>
</dbReference>
<dbReference type="InterPro" id="IPR041095">
    <property type="entry name" value="EFG_II"/>
</dbReference>
<feature type="domain" description="Tr-type G" evidence="7">
    <location>
        <begin position="10"/>
        <end position="284"/>
    </location>
</feature>
<dbReference type="Pfam" id="PF03764">
    <property type="entry name" value="EFG_IV"/>
    <property type="match status" value="1"/>
</dbReference>
<dbReference type="InterPro" id="IPR000795">
    <property type="entry name" value="T_Tr_GTP-bd_dom"/>
</dbReference>
<dbReference type="SMART" id="SM00889">
    <property type="entry name" value="EFG_IV"/>
    <property type="match status" value="1"/>
</dbReference>
<dbReference type="PROSITE" id="PS51722">
    <property type="entry name" value="G_TR_2"/>
    <property type="match status" value="1"/>
</dbReference>
<proteinExistence type="predicted"/>
<dbReference type="PANTHER" id="PTHR43261:SF7">
    <property type="entry name" value="ELONGATION FACTOR G-LIKE PROTEIN"/>
    <property type="match status" value="1"/>
</dbReference>
<dbReference type="GO" id="GO:0032790">
    <property type="term" value="P:ribosome disassembly"/>
    <property type="evidence" value="ECO:0007669"/>
    <property type="project" value="TreeGrafter"/>
</dbReference>
<dbReference type="SUPFAM" id="SSF50447">
    <property type="entry name" value="Translation proteins"/>
    <property type="match status" value="1"/>
</dbReference>
<keyword evidence="9" id="KW-1185">Reference proteome</keyword>
<evidence type="ECO:0000256" key="4">
    <source>
        <dbReference type="ARBA" id="ARBA00022917"/>
    </source>
</evidence>
<dbReference type="InterPro" id="IPR009022">
    <property type="entry name" value="EFG_III"/>
</dbReference>
<dbReference type="SMART" id="SM00838">
    <property type="entry name" value="EFG_C"/>
    <property type="match status" value="1"/>
</dbReference>
<comment type="caution">
    <text evidence="8">The sequence shown here is derived from an EMBL/GenBank/DDBJ whole genome shotgun (WGS) entry which is preliminary data.</text>
</comment>
<dbReference type="FunFam" id="3.30.70.240:FF:000001">
    <property type="entry name" value="Elongation factor G"/>
    <property type="match status" value="1"/>
</dbReference>
<dbReference type="NCBIfam" id="NF009381">
    <property type="entry name" value="PRK12740.1-5"/>
    <property type="match status" value="1"/>
</dbReference>
<dbReference type="NCBIfam" id="NF009379">
    <property type="entry name" value="PRK12740.1-3"/>
    <property type="match status" value="1"/>
</dbReference>
<dbReference type="EMBL" id="PDVP01000021">
    <property type="protein sequence ID" value="PHP64866.1"/>
    <property type="molecule type" value="Genomic_DNA"/>
</dbReference>
<dbReference type="InterPro" id="IPR053905">
    <property type="entry name" value="EF-G-like_DII"/>
</dbReference>
<dbReference type="InterPro" id="IPR005225">
    <property type="entry name" value="Small_GTP-bd"/>
</dbReference>
<dbReference type="NCBIfam" id="TIGR00231">
    <property type="entry name" value="small_GTP"/>
    <property type="match status" value="1"/>
</dbReference>
<evidence type="ECO:0000256" key="6">
    <source>
        <dbReference type="ARBA" id="ARBA00024731"/>
    </source>
</evidence>
<dbReference type="Pfam" id="PF00009">
    <property type="entry name" value="GTP_EFTU"/>
    <property type="match status" value="1"/>
</dbReference>